<keyword evidence="1" id="KW-0808">Transferase</keyword>
<dbReference type="GO" id="GO:0016740">
    <property type="term" value="F:transferase activity"/>
    <property type="evidence" value="ECO:0007669"/>
    <property type="project" value="UniProtKB-KW"/>
</dbReference>
<evidence type="ECO:0000313" key="3">
    <source>
        <dbReference type="EMBL" id="KAK5633082.1"/>
    </source>
</evidence>
<gene>
    <name evidence="3" type="ORF">RRF57_008796</name>
</gene>
<sequence length="305" mass="34301">MTSTTEAAPIEKWGVESEKNIGVDDAQAYKDKVWVDNIPWEYDQFRELLVNYSKIAPDQVEAEIFKIRDKAWAVAKYPCIGYFTYLRLLEFNGENPGMVKAIERLKAPGSQETFLELGGFMCQTIRQLAYEGVDSARLYATDLHPEFLELGYEMFHDRDTLKSTLVAGDLLVPDEEYANSAIANTFNGKITIAHASNFFHLFGWDAQLVICERIVGFFRRGLSGETPAVLFGSHLGSVQPGPMKAGGFSVYAHDEKTFQSLWDEVGKKTGTSWKVSMEALSVMSPKVDPFSDNARRMRYVVTGEL</sequence>
<dbReference type="Proteomes" id="UP001305414">
    <property type="component" value="Unassembled WGS sequence"/>
</dbReference>
<comment type="caution">
    <text evidence="3">The sequence shown here is derived from an EMBL/GenBank/DDBJ whole genome shotgun (WGS) entry which is preliminary data.</text>
</comment>
<accession>A0AAN7Z8K9</accession>
<keyword evidence="2" id="KW-0949">S-adenosyl-L-methionine</keyword>
<dbReference type="PANTHER" id="PTHR35897">
    <property type="entry name" value="METHYLTRANSFERASE AUSD"/>
    <property type="match status" value="1"/>
</dbReference>
<organism evidence="3 4">
    <name type="scientific">Xylaria bambusicola</name>
    <dbReference type="NCBI Taxonomy" id="326684"/>
    <lineage>
        <taxon>Eukaryota</taxon>
        <taxon>Fungi</taxon>
        <taxon>Dikarya</taxon>
        <taxon>Ascomycota</taxon>
        <taxon>Pezizomycotina</taxon>
        <taxon>Sordariomycetes</taxon>
        <taxon>Xylariomycetidae</taxon>
        <taxon>Xylariales</taxon>
        <taxon>Xylariaceae</taxon>
        <taxon>Xylaria</taxon>
    </lineage>
</organism>
<evidence type="ECO:0000256" key="2">
    <source>
        <dbReference type="ARBA" id="ARBA00022691"/>
    </source>
</evidence>
<dbReference type="EMBL" id="JAWHQM010000029">
    <property type="protein sequence ID" value="KAK5633082.1"/>
    <property type="molecule type" value="Genomic_DNA"/>
</dbReference>
<dbReference type="PANTHER" id="PTHR35897:SF1">
    <property type="entry name" value="METHYLTRANSFERASE AUSD"/>
    <property type="match status" value="1"/>
</dbReference>
<evidence type="ECO:0000313" key="4">
    <source>
        <dbReference type="Proteomes" id="UP001305414"/>
    </source>
</evidence>
<evidence type="ECO:0008006" key="5">
    <source>
        <dbReference type="Google" id="ProtNLM"/>
    </source>
</evidence>
<dbReference type="AlphaFoldDB" id="A0AAN7Z8K9"/>
<keyword evidence="4" id="KW-1185">Reference proteome</keyword>
<name>A0AAN7Z8K9_9PEZI</name>
<evidence type="ECO:0000256" key="1">
    <source>
        <dbReference type="ARBA" id="ARBA00022679"/>
    </source>
</evidence>
<proteinExistence type="predicted"/>
<reference evidence="3 4" key="1">
    <citation type="submission" date="2023-10" db="EMBL/GenBank/DDBJ databases">
        <title>Draft genome sequence of Xylaria bambusicola isolate GMP-LS, the root and basal stem rot pathogen of sugarcane in Indonesia.</title>
        <authorList>
            <person name="Selvaraj P."/>
            <person name="Muralishankar V."/>
            <person name="Muruganantham S."/>
            <person name="Sp S."/>
            <person name="Haryani S."/>
            <person name="Lau K.J.X."/>
            <person name="Naqvi N.I."/>
        </authorList>
    </citation>
    <scope>NUCLEOTIDE SEQUENCE [LARGE SCALE GENOMIC DNA]</scope>
    <source>
        <strain evidence="3">GMP-LS</strain>
    </source>
</reference>
<dbReference type="InterPro" id="IPR051654">
    <property type="entry name" value="Meroterpenoid_MTases"/>
</dbReference>
<protein>
    <recommendedName>
        <fullName evidence="5">Methyltransferase domain-containing protein</fullName>
    </recommendedName>
</protein>